<dbReference type="Gene3D" id="2.160.20.10">
    <property type="entry name" value="Single-stranded right-handed beta-helix, Pectin lyase-like"/>
    <property type="match status" value="2"/>
</dbReference>
<dbReference type="OrthoDB" id="9807299at2"/>
<keyword evidence="6" id="KW-0326">Glycosidase</keyword>
<protein>
    <submittedName>
        <fullName evidence="11">Right-handed parallel beta-helix repeat-containing protein</fullName>
    </submittedName>
</protein>
<evidence type="ECO:0000256" key="3">
    <source>
        <dbReference type="ARBA" id="ARBA00022729"/>
    </source>
</evidence>
<dbReference type="AlphaFoldDB" id="A0A7L8AFC5"/>
<evidence type="ECO:0000259" key="9">
    <source>
        <dbReference type="Pfam" id="PF23763"/>
    </source>
</evidence>
<reference evidence="11 12" key="1">
    <citation type="journal article" date="2016" name="Int. J. Syst. Evol. Microbiol.">
        <title>Polaribacter haliotis sp. nov., isolated from the gut of abalone Haliotis discus hannai.</title>
        <authorList>
            <person name="Kim Y.O."/>
            <person name="Park I.S."/>
            <person name="Park S."/>
            <person name="Nam B.H."/>
            <person name="Park J.M."/>
            <person name="Kim D.G."/>
            <person name="Yoon J.H."/>
        </authorList>
    </citation>
    <scope>NUCLEOTIDE SEQUENCE [LARGE SCALE GENOMIC DNA]</scope>
    <source>
        <strain evidence="11 12">KCTC 52418</strain>
    </source>
</reference>
<evidence type="ECO:0000313" key="12">
    <source>
        <dbReference type="Proteomes" id="UP000516764"/>
    </source>
</evidence>
<keyword evidence="3 7" id="KW-0732">Signal</keyword>
<dbReference type="Pfam" id="PF23763">
    <property type="entry name" value="Beta-barrel_GLAA-B_I"/>
    <property type="match status" value="1"/>
</dbReference>
<dbReference type="KEGG" id="phal:H9I45_15460"/>
<dbReference type="Pfam" id="PF13229">
    <property type="entry name" value="Beta_helix"/>
    <property type="match status" value="1"/>
</dbReference>
<dbReference type="Pfam" id="PF23764">
    <property type="entry name" value="Beta-barrel_GLAA-B_II"/>
    <property type="match status" value="1"/>
</dbReference>
<comment type="catalytic activity">
    <reaction evidence="2">
        <text>Hydrolysis of terminal, non-reducing branched (1-&gt;3)-alpha-D-galactosidic residues, producing free D-galactose.</text>
        <dbReference type="EC" id="3.2.1.n1"/>
    </reaction>
</comment>
<evidence type="ECO:0000259" key="10">
    <source>
        <dbReference type="Pfam" id="PF23764"/>
    </source>
</evidence>
<sequence>MNRKLLSVLVFCVGFLSFFGCGNNQKSAFIKNNYPEVSERTLAEANTTFFINPNSGDDSNLGTSKEKPWKTFKRINQLHLTEGNTIEILSAGDFKESLFVTGKGTEENPITINFSVGIYNFYPENAYKNQFQISNTNDAPKDFKAVAFYFLEAENVRLNGNGAEIMFRGKVMETGIRYSKNITIENLTFDYYRPTVSELKVIKTNNSYADVEIHADSKYKIIDSTLTWVGEGWKHKPQSLWQAFNPETDKVARTSLPVNNLSFSKIGDQKVRIHFDKNPGLKEGIIYQNRNTFRDYAAVFSERSSNIIWKNVTVHFMHGMGFVSQFCENITFDNLSVKPSEKSGRTCAAWADILHFSSCKGNIEIKNSYLSAANDDAVNVHGTHLRITEKLSNKKIRVRFMHPQTFGFEAFFAGDSVEFVSNTSLLSYSKNKVVSAKMLNEKEMELELKQPVPHNINPKDVIENTTWTPNLTITNTKIAHIPTRGVLITTRAKVRIENNEFNKPTMSGVLIADDANGWFESGPVKNVIIKNNKFIDCGSPVINIHPENKVVVSGAFVHENIKISKNLFSINSGKILFAKSTRNIQFTNNTIEAKKRFLIEDFLTFKESDAIKIENNKQIF</sequence>
<dbReference type="InterPro" id="IPR006626">
    <property type="entry name" value="PbH1"/>
</dbReference>
<feature type="signal peptide" evidence="7">
    <location>
        <begin position="1"/>
        <end position="22"/>
    </location>
</feature>
<name>A0A7L8AFC5_9FLAO</name>
<dbReference type="SMART" id="SM00710">
    <property type="entry name" value="PbH1"/>
    <property type="match status" value="5"/>
</dbReference>
<accession>A0A7L8AFC5</accession>
<gene>
    <name evidence="11" type="ORF">H9I45_15460</name>
</gene>
<dbReference type="InterPro" id="IPR039448">
    <property type="entry name" value="Beta_helix"/>
</dbReference>
<dbReference type="InterPro" id="IPR057275">
    <property type="entry name" value="Beta-barrel_GLAA-B_I"/>
</dbReference>
<feature type="domain" description="GLAA-B beta-barrel" evidence="9">
    <location>
        <begin position="197"/>
        <end position="284"/>
    </location>
</feature>
<feature type="domain" description="GLAA-B beta-barrel" evidence="10">
    <location>
        <begin position="395"/>
        <end position="462"/>
    </location>
</feature>
<dbReference type="PROSITE" id="PS51257">
    <property type="entry name" value="PROKAR_LIPOPROTEIN"/>
    <property type="match status" value="1"/>
</dbReference>
<dbReference type="InterPro" id="IPR056441">
    <property type="entry name" value="Beta-barrel_GLAA-B_II"/>
</dbReference>
<evidence type="ECO:0000256" key="6">
    <source>
        <dbReference type="ARBA" id="ARBA00023295"/>
    </source>
</evidence>
<evidence type="ECO:0000256" key="5">
    <source>
        <dbReference type="ARBA" id="ARBA00022801"/>
    </source>
</evidence>
<proteinExistence type="predicted"/>
<keyword evidence="5" id="KW-0378">Hydrolase</keyword>
<keyword evidence="12" id="KW-1185">Reference proteome</keyword>
<dbReference type="InterPro" id="IPR012334">
    <property type="entry name" value="Pectin_lyas_fold"/>
</dbReference>
<organism evidence="11 12">
    <name type="scientific">Polaribacter haliotis</name>
    <dbReference type="NCBI Taxonomy" id="1888915"/>
    <lineage>
        <taxon>Bacteria</taxon>
        <taxon>Pseudomonadati</taxon>
        <taxon>Bacteroidota</taxon>
        <taxon>Flavobacteriia</taxon>
        <taxon>Flavobacteriales</taxon>
        <taxon>Flavobacteriaceae</taxon>
    </lineage>
</organism>
<evidence type="ECO:0000313" key="11">
    <source>
        <dbReference type="EMBL" id="QOD60716.1"/>
    </source>
</evidence>
<evidence type="ECO:0000256" key="2">
    <source>
        <dbReference type="ARBA" id="ARBA00001271"/>
    </source>
</evidence>
<dbReference type="Proteomes" id="UP000516764">
    <property type="component" value="Chromosome"/>
</dbReference>
<keyword evidence="4" id="KW-0677">Repeat</keyword>
<dbReference type="GO" id="GO:0004557">
    <property type="term" value="F:alpha-galactosidase activity"/>
    <property type="evidence" value="ECO:0007669"/>
    <property type="project" value="UniProtKB-EC"/>
</dbReference>
<evidence type="ECO:0000256" key="4">
    <source>
        <dbReference type="ARBA" id="ARBA00022737"/>
    </source>
</evidence>
<evidence type="ECO:0000256" key="1">
    <source>
        <dbReference type="ARBA" id="ARBA00001255"/>
    </source>
</evidence>
<evidence type="ECO:0000256" key="7">
    <source>
        <dbReference type="SAM" id="SignalP"/>
    </source>
</evidence>
<dbReference type="RefSeq" id="WP_088354228.1">
    <property type="nucleotide sequence ID" value="NZ_CP061813.1"/>
</dbReference>
<dbReference type="InterPro" id="IPR011050">
    <property type="entry name" value="Pectin_lyase_fold/virulence"/>
</dbReference>
<evidence type="ECO:0000259" key="8">
    <source>
        <dbReference type="Pfam" id="PF13229"/>
    </source>
</evidence>
<feature type="chain" id="PRO_5032731461" evidence="7">
    <location>
        <begin position="23"/>
        <end position="620"/>
    </location>
</feature>
<feature type="domain" description="Right handed beta helix" evidence="8">
    <location>
        <begin position="466"/>
        <end position="615"/>
    </location>
</feature>
<comment type="catalytic activity">
    <reaction evidence="1">
        <text>Hydrolysis of terminal, non-reducing alpha-D-galactose residues in alpha-D-galactosides, including galactose oligosaccharides, galactomannans and galactolipids.</text>
        <dbReference type="EC" id="3.2.1.22"/>
    </reaction>
</comment>
<dbReference type="SUPFAM" id="SSF51126">
    <property type="entry name" value="Pectin lyase-like"/>
    <property type="match status" value="1"/>
</dbReference>
<dbReference type="EMBL" id="CP061813">
    <property type="protein sequence ID" value="QOD60716.1"/>
    <property type="molecule type" value="Genomic_DNA"/>
</dbReference>